<evidence type="ECO:0000313" key="3">
    <source>
        <dbReference type="Proteomes" id="UP000324222"/>
    </source>
</evidence>
<protein>
    <submittedName>
        <fullName evidence="2">Uncharacterized protein</fullName>
    </submittedName>
</protein>
<feature type="transmembrane region" description="Helical" evidence="1">
    <location>
        <begin position="20"/>
        <end position="43"/>
    </location>
</feature>
<organism evidence="2 3">
    <name type="scientific">Portunus trituberculatus</name>
    <name type="common">Swimming crab</name>
    <name type="synonym">Neptunus trituberculatus</name>
    <dbReference type="NCBI Taxonomy" id="210409"/>
    <lineage>
        <taxon>Eukaryota</taxon>
        <taxon>Metazoa</taxon>
        <taxon>Ecdysozoa</taxon>
        <taxon>Arthropoda</taxon>
        <taxon>Crustacea</taxon>
        <taxon>Multicrustacea</taxon>
        <taxon>Malacostraca</taxon>
        <taxon>Eumalacostraca</taxon>
        <taxon>Eucarida</taxon>
        <taxon>Decapoda</taxon>
        <taxon>Pleocyemata</taxon>
        <taxon>Brachyura</taxon>
        <taxon>Eubrachyura</taxon>
        <taxon>Portunoidea</taxon>
        <taxon>Portunidae</taxon>
        <taxon>Portuninae</taxon>
        <taxon>Portunus</taxon>
    </lineage>
</organism>
<dbReference type="Proteomes" id="UP000324222">
    <property type="component" value="Unassembled WGS sequence"/>
</dbReference>
<comment type="caution">
    <text evidence="2">The sequence shown here is derived from an EMBL/GenBank/DDBJ whole genome shotgun (WGS) entry which is preliminary data.</text>
</comment>
<dbReference type="AlphaFoldDB" id="A0A5B7D4C1"/>
<name>A0A5B7D4C1_PORTR</name>
<evidence type="ECO:0000313" key="2">
    <source>
        <dbReference type="EMBL" id="MPC16195.1"/>
    </source>
</evidence>
<keyword evidence="1" id="KW-0812">Transmembrane</keyword>
<keyword evidence="1" id="KW-0472">Membrane</keyword>
<keyword evidence="3" id="KW-1185">Reference proteome</keyword>
<reference evidence="2 3" key="1">
    <citation type="submission" date="2019-05" db="EMBL/GenBank/DDBJ databases">
        <title>Another draft genome of Portunus trituberculatus and its Hox gene families provides insights of decapod evolution.</title>
        <authorList>
            <person name="Jeong J.-H."/>
            <person name="Song I."/>
            <person name="Kim S."/>
            <person name="Choi T."/>
            <person name="Kim D."/>
            <person name="Ryu S."/>
            <person name="Kim W."/>
        </authorList>
    </citation>
    <scope>NUCLEOTIDE SEQUENCE [LARGE SCALE GENOMIC DNA]</scope>
    <source>
        <tissue evidence="2">Muscle</tissue>
    </source>
</reference>
<dbReference type="EMBL" id="VSRR010000485">
    <property type="protein sequence ID" value="MPC16195.1"/>
    <property type="molecule type" value="Genomic_DNA"/>
</dbReference>
<keyword evidence="1" id="KW-1133">Transmembrane helix</keyword>
<sequence>MQERAAEAKHESSSNSFTVSAIFLCSFFIFLSILLPHGMVFTVSIAPRPQPRRDNEPPGRISERHYGLSQGCVAPGEAMARLLSA</sequence>
<proteinExistence type="predicted"/>
<accession>A0A5B7D4C1</accession>
<gene>
    <name evidence="2" type="ORF">E2C01_009015</name>
</gene>
<evidence type="ECO:0000256" key="1">
    <source>
        <dbReference type="SAM" id="Phobius"/>
    </source>
</evidence>